<proteinExistence type="inferred from homology"/>
<dbReference type="OrthoDB" id="529208at2"/>
<evidence type="ECO:0000256" key="1">
    <source>
        <dbReference type="ARBA" id="ARBA00008361"/>
    </source>
</evidence>
<dbReference type="Proteomes" id="UP000243463">
    <property type="component" value="Unassembled WGS sequence"/>
</dbReference>
<dbReference type="EMBL" id="FZLN01000001">
    <property type="protein sequence ID" value="SNQ29228.1"/>
    <property type="molecule type" value="Genomic_DNA"/>
</dbReference>
<sequence length="254" mass="29060">MNTQHEISQKQYQDKSNDYLNSMVHRQGIEFDKIIQRIKSLPQAPQILDLGCGGGHVSYAVAPFAQEVVAYDLSTDMLEVVQQTAAQQQFHHIHTQQGAAEQLAFEDQQFDMVITRFSAHHWHHVGQALQEIYRVLKPSGQVIIIDTISTGRVVLDTFIQTMEMIRDLSHVRNYTVAEWVQFAEQAKLNPIQIEKQKLALDFSSWVARMRTPLMAVETIRYLQQGVSSEIASYYAIQEDGSFTNDVMYMVLNKA</sequence>
<keyword evidence="6" id="KW-1185">Reference proteome</keyword>
<dbReference type="Pfam" id="PF08241">
    <property type="entry name" value="Methyltransf_11"/>
    <property type="match status" value="1"/>
</dbReference>
<feature type="domain" description="Methyltransferase type 11" evidence="4">
    <location>
        <begin position="48"/>
        <end position="144"/>
    </location>
</feature>
<dbReference type="Gene3D" id="3.40.50.150">
    <property type="entry name" value="Vaccinia Virus protein VP39"/>
    <property type="match status" value="1"/>
</dbReference>
<comment type="similarity">
    <text evidence="1">Belongs to the methyltransferase superfamily.</text>
</comment>
<gene>
    <name evidence="5" type="ORF">SAMN05444584_1175</name>
</gene>
<accession>A0A217EFE6</accession>
<dbReference type="InterPro" id="IPR013216">
    <property type="entry name" value="Methyltransf_11"/>
</dbReference>
<dbReference type="InterPro" id="IPR029063">
    <property type="entry name" value="SAM-dependent_MTases_sf"/>
</dbReference>
<dbReference type="RefSeq" id="WP_088823211.1">
    <property type="nucleotide sequence ID" value="NZ_FZLN01000001.1"/>
</dbReference>
<dbReference type="PANTHER" id="PTHR44942">
    <property type="entry name" value="METHYLTRANSF_11 DOMAIN-CONTAINING PROTEIN"/>
    <property type="match status" value="1"/>
</dbReference>
<keyword evidence="3 5" id="KW-0808">Transferase</keyword>
<keyword evidence="2 5" id="KW-0489">Methyltransferase</keyword>
<evidence type="ECO:0000313" key="5">
    <source>
        <dbReference type="EMBL" id="SNQ29228.1"/>
    </source>
</evidence>
<dbReference type="GO" id="GO:0008757">
    <property type="term" value="F:S-adenosylmethionine-dependent methyltransferase activity"/>
    <property type="evidence" value="ECO:0007669"/>
    <property type="project" value="InterPro"/>
</dbReference>
<evidence type="ECO:0000313" key="6">
    <source>
        <dbReference type="Proteomes" id="UP000243463"/>
    </source>
</evidence>
<dbReference type="GO" id="GO:0032259">
    <property type="term" value="P:methylation"/>
    <property type="evidence" value="ECO:0007669"/>
    <property type="project" value="UniProtKB-KW"/>
</dbReference>
<dbReference type="CDD" id="cd02440">
    <property type="entry name" value="AdoMet_MTases"/>
    <property type="match status" value="1"/>
</dbReference>
<name>A0A217EFE6_9GAMM</name>
<evidence type="ECO:0000256" key="2">
    <source>
        <dbReference type="ARBA" id="ARBA00022603"/>
    </source>
</evidence>
<dbReference type="AlphaFoldDB" id="A0A217EFE6"/>
<dbReference type="SUPFAM" id="SSF53335">
    <property type="entry name" value="S-adenosyl-L-methionine-dependent methyltransferases"/>
    <property type="match status" value="1"/>
</dbReference>
<dbReference type="InterPro" id="IPR051052">
    <property type="entry name" value="Diverse_substrate_MTase"/>
</dbReference>
<reference evidence="6" key="1">
    <citation type="submission" date="2017-06" db="EMBL/GenBank/DDBJ databases">
        <authorList>
            <person name="Varghese N."/>
            <person name="Submissions S."/>
        </authorList>
    </citation>
    <scope>NUCLEOTIDE SEQUENCE [LARGE SCALE GENOMIC DNA]</scope>
    <source>
        <strain evidence="6">ANC 5114</strain>
    </source>
</reference>
<protein>
    <submittedName>
        <fullName evidence="5">Methyltransferase domain-containing protein</fullName>
    </submittedName>
</protein>
<dbReference type="PANTHER" id="PTHR44942:SF4">
    <property type="entry name" value="METHYLTRANSFERASE TYPE 11 DOMAIN-CONTAINING PROTEIN"/>
    <property type="match status" value="1"/>
</dbReference>
<evidence type="ECO:0000259" key="4">
    <source>
        <dbReference type="Pfam" id="PF08241"/>
    </source>
</evidence>
<evidence type="ECO:0000256" key="3">
    <source>
        <dbReference type="ARBA" id="ARBA00022679"/>
    </source>
</evidence>
<organism evidence="5 6">
    <name type="scientific">Acinetobacter apis</name>
    <dbReference type="NCBI Taxonomy" id="1229165"/>
    <lineage>
        <taxon>Bacteria</taxon>
        <taxon>Pseudomonadati</taxon>
        <taxon>Pseudomonadota</taxon>
        <taxon>Gammaproteobacteria</taxon>
        <taxon>Moraxellales</taxon>
        <taxon>Moraxellaceae</taxon>
        <taxon>Acinetobacter</taxon>
    </lineage>
</organism>